<evidence type="ECO:0000313" key="2">
    <source>
        <dbReference type="Proteomes" id="UP001153636"/>
    </source>
</evidence>
<organism evidence="1 2">
    <name type="scientific">Psylliodes chrysocephalus</name>
    <dbReference type="NCBI Taxonomy" id="3402493"/>
    <lineage>
        <taxon>Eukaryota</taxon>
        <taxon>Metazoa</taxon>
        <taxon>Ecdysozoa</taxon>
        <taxon>Arthropoda</taxon>
        <taxon>Hexapoda</taxon>
        <taxon>Insecta</taxon>
        <taxon>Pterygota</taxon>
        <taxon>Neoptera</taxon>
        <taxon>Endopterygota</taxon>
        <taxon>Coleoptera</taxon>
        <taxon>Polyphaga</taxon>
        <taxon>Cucujiformia</taxon>
        <taxon>Chrysomeloidea</taxon>
        <taxon>Chrysomelidae</taxon>
        <taxon>Galerucinae</taxon>
        <taxon>Alticini</taxon>
        <taxon>Psylliodes</taxon>
    </lineage>
</organism>
<dbReference type="AlphaFoldDB" id="A0A9P0CLZ1"/>
<sequence length="133" mass="14955">MLCPQCNSTLVLKQINFTEAVYICINQSCSYPTKNSQCYVVQRKLVDLKKFNKNAKQQNVAATPPHDGNKDQDFDIDSLISSALMNLDSSSTLEQNVNDNCLPELKNDNLGIYDKNVSDEIDLEEIFNSLDNS</sequence>
<name>A0A9P0CLZ1_9CUCU</name>
<dbReference type="OrthoDB" id="6160353at2759"/>
<gene>
    <name evidence="1" type="ORF">PSYICH_LOCUS6493</name>
</gene>
<reference evidence="1" key="1">
    <citation type="submission" date="2022-01" db="EMBL/GenBank/DDBJ databases">
        <authorList>
            <person name="King R."/>
        </authorList>
    </citation>
    <scope>NUCLEOTIDE SEQUENCE</scope>
</reference>
<accession>A0A9P0CLZ1</accession>
<evidence type="ECO:0000313" key="1">
    <source>
        <dbReference type="EMBL" id="CAH1105822.1"/>
    </source>
</evidence>
<keyword evidence="2" id="KW-1185">Reference proteome</keyword>
<dbReference type="EMBL" id="OV651814">
    <property type="protein sequence ID" value="CAH1105822.1"/>
    <property type="molecule type" value="Genomic_DNA"/>
</dbReference>
<proteinExistence type="predicted"/>
<protein>
    <submittedName>
        <fullName evidence="1">Uncharacterized protein</fullName>
    </submittedName>
</protein>
<dbReference type="Proteomes" id="UP001153636">
    <property type="component" value="Chromosome 2"/>
</dbReference>